<dbReference type="SMART" id="SM00248">
    <property type="entry name" value="ANK"/>
    <property type="match status" value="4"/>
</dbReference>
<feature type="repeat" description="ANK" evidence="1">
    <location>
        <begin position="205"/>
        <end position="232"/>
    </location>
</feature>
<dbReference type="PANTHER" id="PTHR24147:SF53">
    <property type="entry name" value="ANKYRIN REPEAT DOMAIN 26"/>
    <property type="match status" value="1"/>
</dbReference>
<organism evidence="2 3">
    <name type="scientific">Candidatus Babela massiliensis</name>
    <dbReference type="NCBI Taxonomy" id="673862"/>
    <lineage>
        <taxon>Bacteria</taxon>
        <taxon>Candidatus Babelota</taxon>
        <taxon>Candidatus Babeliae</taxon>
        <taxon>Candidatus Babeliales</taxon>
        <taxon>Candidatus Babeliaceae</taxon>
        <taxon>Candidatus Babela</taxon>
    </lineage>
</organism>
<proteinExistence type="predicted"/>
<dbReference type="InterPro" id="IPR036770">
    <property type="entry name" value="Ankyrin_rpt-contain_sf"/>
</dbReference>
<evidence type="ECO:0000313" key="2">
    <source>
        <dbReference type="EMBL" id="CDK30426.1"/>
    </source>
</evidence>
<protein>
    <submittedName>
        <fullName evidence="2">Ankyrin repeats containing protein</fullName>
    </submittedName>
</protein>
<dbReference type="InterPro" id="IPR002110">
    <property type="entry name" value="Ankyrin_rpt"/>
</dbReference>
<dbReference type="RefSeq" id="WP_023791533.1">
    <property type="nucleotide sequence ID" value="NC_023003.1"/>
</dbReference>
<dbReference type="STRING" id="673862.BABL1_gene_591"/>
<evidence type="ECO:0000256" key="1">
    <source>
        <dbReference type="PROSITE-ProRule" id="PRU00023"/>
    </source>
</evidence>
<dbReference type="Pfam" id="PF12796">
    <property type="entry name" value="Ank_2"/>
    <property type="match status" value="2"/>
</dbReference>
<gene>
    <name evidence="2" type="ORF">BABL1_gene_591</name>
</gene>
<evidence type="ECO:0000313" key="3">
    <source>
        <dbReference type="Proteomes" id="UP000018769"/>
    </source>
</evidence>
<dbReference type="OrthoDB" id="9812708at2"/>
<accession>V6DIR9</accession>
<dbReference type="KEGG" id="dpb:BABL1_gene_591"/>
<sequence length="344" mass="39193">MIKIVKYITLLLSFISISNNNLISMEMVEQESIILNCSNEIIFHIFSIIAQDAMSQSTDIISFYKNKDSLIKKINQLSSICSTFNNILKDDSFKNIIKNIVDNKLKILLASYKDSTKEELNQKLLNILEKSSDNNPNLFHEAIELIISGADVNTENYIGETTLTKLIISSIYGQNKINNKETIAKILIKNKANINTEKPDWGPILIIALNNNEIELAKILIESGADFNTKDYIEDSAIIIACKKGMEEIFNLLLSKNVNIETKDRHGHTGLVWAVRHGHKNIVKTLLDKKAKTKFNIDGISLIDLCKRYGPEYKIIEEMLLDYNNIMFNKNIIYYLGKINRANK</sequence>
<dbReference type="InterPro" id="IPR050657">
    <property type="entry name" value="Ankyrin_repeat_domain"/>
</dbReference>
<dbReference type="AlphaFoldDB" id="V6DIR9"/>
<dbReference type="SUPFAM" id="SSF48403">
    <property type="entry name" value="Ankyrin repeat"/>
    <property type="match status" value="1"/>
</dbReference>
<dbReference type="EMBL" id="HG793133">
    <property type="protein sequence ID" value="CDK30426.1"/>
    <property type="molecule type" value="Genomic_DNA"/>
</dbReference>
<name>V6DIR9_9BACT</name>
<reference evidence="2 3" key="1">
    <citation type="journal article" date="2015" name="Biol. Direct">
        <title>Babela massiliensis, a representative of a widespread bacterial phylum with unusual adaptations to parasitism in amoebae.</title>
        <authorList>
            <person name="Pagnier I."/>
            <person name="Yutin N."/>
            <person name="Croce O."/>
            <person name="Makarova K.S."/>
            <person name="Wolf Y.I."/>
            <person name="Benamar S."/>
            <person name="Raoult D."/>
            <person name="Koonin E.V."/>
            <person name="La Scola B."/>
        </authorList>
    </citation>
    <scope>NUCLEOTIDE SEQUENCE [LARGE SCALE GENOMIC DNA]</scope>
    <source>
        <strain evidence="3">BABL1</strain>
    </source>
</reference>
<dbReference type="PANTHER" id="PTHR24147">
    <property type="entry name" value="ANKYRIN REPEAT DOMAIN 36-RELATED"/>
    <property type="match status" value="1"/>
</dbReference>
<keyword evidence="3" id="KW-1185">Reference proteome</keyword>
<dbReference type="Gene3D" id="1.25.40.20">
    <property type="entry name" value="Ankyrin repeat-containing domain"/>
    <property type="match status" value="1"/>
</dbReference>
<dbReference type="PROSITE" id="PS50088">
    <property type="entry name" value="ANK_REPEAT"/>
    <property type="match status" value="1"/>
</dbReference>
<dbReference type="eggNOG" id="COG0666">
    <property type="taxonomic scope" value="Bacteria"/>
</dbReference>
<dbReference type="Proteomes" id="UP000018769">
    <property type="component" value="Chromosome I"/>
</dbReference>
<keyword evidence="1" id="KW-0040">ANK repeat</keyword>
<dbReference type="HOGENOM" id="CLU_000134_57_1_7"/>